<dbReference type="AlphaFoldDB" id="A0A8S3US97"/>
<accession>A0A8S3US97</accession>
<organism evidence="2 3">
    <name type="scientific">Mytilus edulis</name>
    <name type="common">Blue mussel</name>
    <dbReference type="NCBI Taxonomy" id="6550"/>
    <lineage>
        <taxon>Eukaryota</taxon>
        <taxon>Metazoa</taxon>
        <taxon>Spiralia</taxon>
        <taxon>Lophotrochozoa</taxon>
        <taxon>Mollusca</taxon>
        <taxon>Bivalvia</taxon>
        <taxon>Autobranchia</taxon>
        <taxon>Pteriomorphia</taxon>
        <taxon>Mytilida</taxon>
        <taxon>Mytiloidea</taxon>
        <taxon>Mytilidae</taxon>
        <taxon>Mytilinae</taxon>
        <taxon>Mytilus</taxon>
    </lineage>
</organism>
<keyword evidence="1" id="KW-0175">Coiled coil</keyword>
<gene>
    <name evidence="2" type="ORF">MEDL_60622</name>
</gene>
<evidence type="ECO:0000313" key="3">
    <source>
        <dbReference type="Proteomes" id="UP000683360"/>
    </source>
</evidence>
<dbReference type="Proteomes" id="UP000683360">
    <property type="component" value="Unassembled WGS sequence"/>
</dbReference>
<dbReference type="OrthoDB" id="6368610at2759"/>
<feature type="coiled-coil region" evidence="1">
    <location>
        <begin position="18"/>
        <end position="176"/>
    </location>
</feature>
<sequence length="247" mass="28651">MSTPTSDNPDNSHDLDELTRLSSLMDRLTNRVDNLENENQRLSEENTRLNEEIRELKTTTTKLETLNIVFVQEQKKAQELIGSNFRIGADEVERLSSFMESEKTRLEDENAQFKSRISNLEEKLKEKSLKLDDVYEKSVRLDRSNTERTQEANRIKELLESGLEHLETDKKRLEDELKTRTYILDETLKDKSVKLDEKFSRLAEKCVRLVDEKSESLEKSNNELAQEVNQIRELIASQSAVEGGNCP</sequence>
<protein>
    <submittedName>
        <fullName evidence="2">Uncharacterized protein</fullName>
    </submittedName>
</protein>
<comment type="caution">
    <text evidence="2">The sequence shown here is derived from an EMBL/GenBank/DDBJ whole genome shotgun (WGS) entry which is preliminary data.</text>
</comment>
<reference evidence="2" key="1">
    <citation type="submission" date="2021-03" db="EMBL/GenBank/DDBJ databases">
        <authorList>
            <person name="Bekaert M."/>
        </authorList>
    </citation>
    <scope>NUCLEOTIDE SEQUENCE</scope>
</reference>
<keyword evidence="3" id="KW-1185">Reference proteome</keyword>
<feature type="coiled-coil region" evidence="1">
    <location>
        <begin position="207"/>
        <end position="237"/>
    </location>
</feature>
<dbReference type="EMBL" id="CAJPWZ010002951">
    <property type="protein sequence ID" value="CAG2248894.1"/>
    <property type="molecule type" value="Genomic_DNA"/>
</dbReference>
<name>A0A8S3US97_MYTED</name>
<evidence type="ECO:0000256" key="1">
    <source>
        <dbReference type="SAM" id="Coils"/>
    </source>
</evidence>
<proteinExistence type="predicted"/>
<evidence type="ECO:0000313" key="2">
    <source>
        <dbReference type="EMBL" id="CAG2248894.1"/>
    </source>
</evidence>